<dbReference type="RefSeq" id="WP_086285687.1">
    <property type="nucleotide sequence ID" value="NZ_NGMO01000005.1"/>
</dbReference>
<evidence type="ECO:0000313" key="2">
    <source>
        <dbReference type="EMBL" id="OTP06977.1"/>
    </source>
</evidence>
<protein>
    <submittedName>
        <fullName evidence="2">Uncharacterized protein</fullName>
    </submittedName>
</protein>
<dbReference type="STRING" id="1987383.A5844_002683"/>
<organism evidence="2 3">
    <name type="scientific">Candidatus Enterococcus wittei</name>
    <dbReference type="NCBI Taxonomy" id="1987383"/>
    <lineage>
        <taxon>Bacteria</taxon>
        <taxon>Bacillati</taxon>
        <taxon>Bacillota</taxon>
        <taxon>Bacilli</taxon>
        <taxon>Lactobacillales</taxon>
        <taxon>Enterococcaceae</taxon>
        <taxon>Enterococcus</taxon>
    </lineage>
</organism>
<proteinExistence type="predicted"/>
<dbReference type="EMBL" id="NGMO01000005">
    <property type="protein sequence ID" value="OTP06977.1"/>
    <property type="molecule type" value="Genomic_DNA"/>
</dbReference>
<reference evidence="2 3" key="1">
    <citation type="submission" date="2017-05" db="EMBL/GenBank/DDBJ databases">
        <title>The Genome Sequence of Enterococcus sp. 10A9_DIV0425.</title>
        <authorList>
            <consortium name="The Broad Institute Genomics Platform"/>
            <consortium name="The Broad Institute Genomic Center for Infectious Diseases"/>
            <person name="Earl A."/>
            <person name="Manson A."/>
            <person name="Schwartman J."/>
            <person name="Gilmore M."/>
            <person name="Abouelleil A."/>
            <person name="Cao P."/>
            <person name="Chapman S."/>
            <person name="Cusick C."/>
            <person name="Shea T."/>
            <person name="Young S."/>
            <person name="Neafsey D."/>
            <person name="Nusbaum C."/>
            <person name="Birren B."/>
        </authorList>
    </citation>
    <scope>NUCLEOTIDE SEQUENCE [LARGE SCALE GENOMIC DNA]</scope>
    <source>
        <strain evidence="2 3">10A9_DIV0425</strain>
    </source>
</reference>
<keyword evidence="1" id="KW-0472">Membrane</keyword>
<evidence type="ECO:0000313" key="3">
    <source>
        <dbReference type="Proteomes" id="UP000194933"/>
    </source>
</evidence>
<feature type="transmembrane region" description="Helical" evidence="1">
    <location>
        <begin position="32"/>
        <end position="53"/>
    </location>
</feature>
<sequence length="169" mass="20116">MKQRLSREEIKERLVTDAYFKKGFSALKIRQTILMILAWLMVLFSFLWLAIPLTLPDLAVRMAFRTYLEEATAFEYLSLFLGIAFLFLVVLFVSLTLRNNRRFKKLLQKQTMHDEEKLFKRKELLDAFYEDRFGIKKERQACKYYAVPPEKNIGETEIQDLFRRNGVGD</sequence>
<dbReference type="Proteomes" id="UP000194933">
    <property type="component" value="Unassembled WGS sequence"/>
</dbReference>
<feature type="transmembrane region" description="Helical" evidence="1">
    <location>
        <begin position="73"/>
        <end position="97"/>
    </location>
</feature>
<name>A0A242JVQ5_9ENTE</name>
<keyword evidence="3" id="KW-1185">Reference proteome</keyword>
<keyword evidence="1" id="KW-0812">Transmembrane</keyword>
<gene>
    <name evidence="2" type="ORF">A5844_002683</name>
</gene>
<keyword evidence="1" id="KW-1133">Transmembrane helix</keyword>
<dbReference type="AlphaFoldDB" id="A0A242JVQ5"/>
<comment type="caution">
    <text evidence="2">The sequence shown here is derived from an EMBL/GenBank/DDBJ whole genome shotgun (WGS) entry which is preliminary data.</text>
</comment>
<accession>A0A242JVQ5</accession>
<evidence type="ECO:0000256" key="1">
    <source>
        <dbReference type="SAM" id="Phobius"/>
    </source>
</evidence>